<gene>
    <name evidence="1" type="ORF">HCJ93_08390</name>
</gene>
<proteinExistence type="predicted"/>
<evidence type="ECO:0000313" key="1">
    <source>
        <dbReference type="EMBL" id="NJP50089.1"/>
    </source>
</evidence>
<protein>
    <submittedName>
        <fullName evidence="1">Uncharacterized protein</fullName>
    </submittedName>
</protein>
<dbReference type="Proteomes" id="UP000730591">
    <property type="component" value="Unassembled WGS sequence"/>
</dbReference>
<comment type="caution">
    <text evidence="1">The sequence shown here is derived from an EMBL/GenBank/DDBJ whole genome shotgun (WGS) entry which is preliminary data.</text>
</comment>
<dbReference type="RefSeq" id="WP_167992581.1">
    <property type="nucleotide sequence ID" value="NZ_JAATEM010000008.1"/>
</dbReference>
<accession>A0ABX1A125</accession>
<organism evidence="1 2">
    <name type="scientific">Streptomyces composti</name>
    <dbReference type="NCBI Taxonomy" id="2720025"/>
    <lineage>
        <taxon>Bacteria</taxon>
        <taxon>Bacillati</taxon>
        <taxon>Actinomycetota</taxon>
        <taxon>Actinomycetes</taxon>
        <taxon>Kitasatosporales</taxon>
        <taxon>Streptomycetaceae</taxon>
        <taxon>Streptomyces</taxon>
    </lineage>
</organism>
<reference evidence="1 2" key="1">
    <citation type="submission" date="2020-03" db="EMBL/GenBank/DDBJ databases">
        <title>WGS of actinomycetes isolated from Thailand.</title>
        <authorList>
            <person name="Thawai C."/>
        </authorList>
    </citation>
    <scope>NUCLEOTIDE SEQUENCE [LARGE SCALE GENOMIC DNA]</scope>
    <source>
        <strain evidence="1 2">SBST2-5</strain>
    </source>
</reference>
<name>A0ABX1A125_9ACTN</name>
<evidence type="ECO:0000313" key="2">
    <source>
        <dbReference type="Proteomes" id="UP000730591"/>
    </source>
</evidence>
<sequence length="294" mass="31243">MALVSSSANDDPFLKALKQAIGSGAAADAGGKVYMGSTRYTKGGIDKSSGQALPRGRKMYGTKDIWMSTGEAEQEYYKWSSRQQKAFVDQGILSGLLKLGDGPMEGAALWKKLVKEAGQYGKAGKKVSPIDLMASYVKAHGGANAWKQAGVFEINTVTGERRYVGPGTYLGGGKAQQVDTRVDLTDPDTARAVATRLFQDMMGRDPGAGELGAFASALHQAEQANPVVSTTTTQYDLETGQPVSSSTQQSGGLTAEARAYIGEQQIKKKKEYGVFQAVTTYQNALESLVFGAPE</sequence>
<keyword evidence="2" id="KW-1185">Reference proteome</keyword>
<dbReference type="EMBL" id="JAATEM010000008">
    <property type="protein sequence ID" value="NJP50089.1"/>
    <property type="molecule type" value="Genomic_DNA"/>
</dbReference>